<dbReference type="Pfam" id="PF01895">
    <property type="entry name" value="PhoU"/>
    <property type="match status" value="2"/>
</dbReference>
<dbReference type="PIRSF" id="PIRSF003107">
    <property type="entry name" value="PhoU"/>
    <property type="match status" value="1"/>
</dbReference>
<evidence type="ECO:0000256" key="1">
    <source>
        <dbReference type="ARBA" id="ARBA00008107"/>
    </source>
</evidence>
<protein>
    <recommendedName>
        <fullName evidence="3">Phosphate-specific transport system accessory protein PhoU</fullName>
    </recommendedName>
</protein>
<sequence length="243" mass="27937">MSTSREDHLHHISQQFNSDLSKLRTNFLTMGGMVENQIVKAMEALENHDYELAEETRLKDKEVDQLEILIDEEASRIFAKRQPAASDLRLVISVLKMVSDLERIGDEAKKIAKFVFSDFDESGNLVSTPRGYVEARYIAKHVTSMVRDALDSFSRFDTQMALRVMKEDKRVDEEYKVAARSLATVMMEDPRNITSCLSIMWVLRALERIGDHACNVAEHVIYMVEGQDVRHTPMEKAEKVVRR</sequence>
<dbReference type="Gene3D" id="1.20.58.220">
    <property type="entry name" value="Phosphate transport system protein phou homolog 2, domain 2"/>
    <property type="match status" value="2"/>
</dbReference>
<comment type="subcellular location">
    <subcellularLocation>
        <location evidence="3">Cytoplasm</location>
    </subcellularLocation>
</comment>
<evidence type="ECO:0000313" key="5">
    <source>
        <dbReference type="EMBL" id="MCL7940762.1"/>
    </source>
</evidence>
<organism evidence="5 6">
    <name type="scientific">Halomonas gemina</name>
    <dbReference type="NCBI Taxonomy" id="2945105"/>
    <lineage>
        <taxon>Bacteria</taxon>
        <taxon>Pseudomonadati</taxon>
        <taxon>Pseudomonadota</taxon>
        <taxon>Gammaproteobacteria</taxon>
        <taxon>Oceanospirillales</taxon>
        <taxon>Halomonadaceae</taxon>
        <taxon>Halomonas</taxon>
    </lineage>
</organism>
<gene>
    <name evidence="5" type="primary">phoU</name>
    <name evidence="5" type="ORF">M8009_10725</name>
</gene>
<dbReference type="InterPro" id="IPR026022">
    <property type="entry name" value="PhoU_dom"/>
</dbReference>
<keyword evidence="3" id="KW-0963">Cytoplasm</keyword>
<comment type="caution">
    <text evidence="5">The sequence shown here is derived from an EMBL/GenBank/DDBJ whole genome shotgun (WGS) entry which is preliminary data.</text>
</comment>
<comment type="function">
    <text evidence="3">Plays a role in the regulation of phosphate uptake.</text>
</comment>
<feature type="domain" description="PhoU" evidence="4">
    <location>
        <begin position="28"/>
        <end position="115"/>
    </location>
</feature>
<comment type="subunit">
    <text evidence="3">Homodimer.</text>
</comment>
<evidence type="ECO:0000256" key="2">
    <source>
        <dbReference type="ARBA" id="ARBA00022592"/>
    </source>
</evidence>
<keyword evidence="6" id="KW-1185">Reference proteome</keyword>
<proteinExistence type="inferred from homology"/>
<dbReference type="Proteomes" id="UP001165369">
    <property type="component" value="Unassembled WGS sequence"/>
</dbReference>
<accession>A0ABT0T1V6</accession>
<dbReference type="InterPro" id="IPR028366">
    <property type="entry name" value="PhoU"/>
</dbReference>
<dbReference type="InterPro" id="IPR038078">
    <property type="entry name" value="PhoU-like_sf"/>
</dbReference>
<dbReference type="EMBL" id="JAMJPK010000004">
    <property type="protein sequence ID" value="MCL7940762.1"/>
    <property type="molecule type" value="Genomic_DNA"/>
</dbReference>
<dbReference type="PANTHER" id="PTHR42930:SF3">
    <property type="entry name" value="PHOSPHATE-SPECIFIC TRANSPORT SYSTEM ACCESSORY PROTEIN PHOU"/>
    <property type="match status" value="1"/>
</dbReference>
<dbReference type="RefSeq" id="WP_250060873.1">
    <property type="nucleotide sequence ID" value="NZ_JAMJPK010000004.1"/>
</dbReference>
<dbReference type="SUPFAM" id="SSF109755">
    <property type="entry name" value="PhoU-like"/>
    <property type="match status" value="1"/>
</dbReference>
<evidence type="ECO:0000259" key="4">
    <source>
        <dbReference type="Pfam" id="PF01895"/>
    </source>
</evidence>
<feature type="domain" description="PhoU" evidence="4">
    <location>
        <begin position="139"/>
        <end position="220"/>
    </location>
</feature>
<comment type="similarity">
    <text evidence="1 3">Belongs to the PhoU family.</text>
</comment>
<dbReference type="PANTHER" id="PTHR42930">
    <property type="entry name" value="PHOSPHATE-SPECIFIC TRANSPORT SYSTEM ACCESSORY PROTEIN PHOU"/>
    <property type="match status" value="1"/>
</dbReference>
<dbReference type="NCBIfam" id="TIGR02135">
    <property type="entry name" value="phoU_full"/>
    <property type="match status" value="1"/>
</dbReference>
<name>A0ABT0T1V6_9GAMM</name>
<keyword evidence="3" id="KW-0813">Transport</keyword>
<evidence type="ECO:0000256" key="3">
    <source>
        <dbReference type="PIRNR" id="PIRNR003107"/>
    </source>
</evidence>
<evidence type="ECO:0000313" key="6">
    <source>
        <dbReference type="Proteomes" id="UP001165369"/>
    </source>
</evidence>
<keyword evidence="2 3" id="KW-0592">Phosphate transport</keyword>
<reference evidence="5" key="1">
    <citation type="submission" date="2022-05" db="EMBL/GenBank/DDBJ databases">
        <title>Halomonas geminus sp. nov. and Halomonas llamarensis sp. nov. isolated from high-altitude salars of the Atacama Desert.</title>
        <authorList>
            <person name="Hintersatz C."/>
            <person name="Rojas L.A."/>
            <person name="Wei T.-S."/>
            <person name="Kutschke S."/>
            <person name="Lehmann F."/>
            <person name="Jain R."/>
            <person name="Pollmann K."/>
        </authorList>
    </citation>
    <scope>NUCLEOTIDE SEQUENCE</scope>
    <source>
        <strain evidence="5">ATCH28</strain>
    </source>
</reference>